<keyword evidence="1" id="KW-0472">Membrane</keyword>
<feature type="transmembrane region" description="Helical" evidence="1">
    <location>
        <begin position="38"/>
        <end position="60"/>
    </location>
</feature>
<evidence type="ECO:0000256" key="1">
    <source>
        <dbReference type="SAM" id="Phobius"/>
    </source>
</evidence>
<organism evidence="2 3">
    <name type="scientific">Nocardia vermiculata</name>
    <dbReference type="NCBI Taxonomy" id="257274"/>
    <lineage>
        <taxon>Bacteria</taxon>
        <taxon>Bacillati</taxon>
        <taxon>Actinomycetota</taxon>
        <taxon>Actinomycetes</taxon>
        <taxon>Mycobacteriales</taxon>
        <taxon>Nocardiaceae</taxon>
        <taxon>Nocardia</taxon>
    </lineage>
</organism>
<evidence type="ECO:0000313" key="3">
    <source>
        <dbReference type="Proteomes" id="UP000565711"/>
    </source>
</evidence>
<dbReference type="RefSeq" id="WP_067871023.1">
    <property type="nucleotide sequence ID" value="NZ_JAAXOP010000009.1"/>
</dbReference>
<evidence type="ECO:0000313" key="2">
    <source>
        <dbReference type="EMBL" id="NKY51881.1"/>
    </source>
</evidence>
<name>A0A846Y2E5_9NOCA</name>
<sequence length="64" mass="6967">MTKGVDVPEVRPIEVRALSGSAVRRGRMRWWTSRPGSGLRGSTAVLVMIWIAAFALYLAVRPGG</sequence>
<keyword evidence="1" id="KW-1133">Transmembrane helix</keyword>
<dbReference type="AlphaFoldDB" id="A0A846Y2E5"/>
<keyword evidence="3" id="KW-1185">Reference proteome</keyword>
<keyword evidence="1" id="KW-0812">Transmembrane</keyword>
<proteinExistence type="predicted"/>
<protein>
    <submittedName>
        <fullName evidence="2">Uncharacterized protein</fullName>
    </submittedName>
</protein>
<gene>
    <name evidence="2" type="ORF">HGA08_16805</name>
</gene>
<dbReference type="EMBL" id="JAAXOP010000009">
    <property type="protein sequence ID" value="NKY51881.1"/>
    <property type="molecule type" value="Genomic_DNA"/>
</dbReference>
<dbReference type="Proteomes" id="UP000565711">
    <property type="component" value="Unassembled WGS sequence"/>
</dbReference>
<reference evidence="2 3" key="1">
    <citation type="submission" date="2020-04" db="EMBL/GenBank/DDBJ databases">
        <title>MicrobeNet Type strains.</title>
        <authorList>
            <person name="Nicholson A.C."/>
        </authorList>
    </citation>
    <scope>NUCLEOTIDE SEQUENCE [LARGE SCALE GENOMIC DNA]</scope>
    <source>
        <strain evidence="2 3">JCM 12354</strain>
    </source>
</reference>
<comment type="caution">
    <text evidence="2">The sequence shown here is derived from an EMBL/GenBank/DDBJ whole genome shotgun (WGS) entry which is preliminary data.</text>
</comment>
<accession>A0A846Y2E5</accession>